<dbReference type="AlphaFoldDB" id="A0A6J6MHC5"/>
<organism evidence="2">
    <name type="scientific">freshwater metagenome</name>
    <dbReference type="NCBI Taxonomy" id="449393"/>
    <lineage>
        <taxon>unclassified sequences</taxon>
        <taxon>metagenomes</taxon>
        <taxon>ecological metagenomes</taxon>
    </lineage>
</organism>
<evidence type="ECO:0000256" key="1">
    <source>
        <dbReference type="ARBA" id="ARBA00022801"/>
    </source>
</evidence>
<reference evidence="2" key="1">
    <citation type="submission" date="2020-05" db="EMBL/GenBank/DDBJ databases">
        <authorList>
            <person name="Chiriac C."/>
            <person name="Salcher M."/>
            <person name="Ghai R."/>
            <person name="Kavagutti S V."/>
        </authorList>
    </citation>
    <scope>NUCLEOTIDE SEQUENCE</scope>
</reference>
<dbReference type="SUPFAM" id="SSF53254">
    <property type="entry name" value="Phosphoglycerate mutase-like"/>
    <property type="match status" value="1"/>
</dbReference>
<dbReference type="SMART" id="SM00855">
    <property type="entry name" value="PGAM"/>
    <property type="match status" value="1"/>
</dbReference>
<dbReference type="CDD" id="cd07067">
    <property type="entry name" value="HP_PGM_like"/>
    <property type="match status" value="1"/>
</dbReference>
<dbReference type="EMBL" id="CAEZWW010000078">
    <property type="protein sequence ID" value="CAB4673620.1"/>
    <property type="molecule type" value="Genomic_DNA"/>
</dbReference>
<evidence type="ECO:0000313" key="2">
    <source>
        <dbReference type="EMBL" id="CAB4673620.1"/>
    </source>
</evidence>
<dbReference type="InterPro" id="IPR051021">
    <property type="entry name" value="Mito_Ser/Thr_phosphatase"/>
</dbReference>
<dbReference type="Pfam" id="PF00300">
    <property type="entry name" value="His_Phos_1"/>
    <property type="match status" value="1"/>
</dbReference>
<name>A0A6J6MHC5_9ZZZZ</name>
<protein>
    <submittedName>
        <fullName evidence="2">Unannotated protein</fullName>
    </submittedName>
</protein>
<accession>A0A6J6MHC5</accession>
<keyword evidence="1" id="KW-0378">Hydrolase</keyword>
<dbReference type="InterPro" id="IPR013078">
    <property type="entry name" value="His_Pase_superF_clade-1"/>
</dbReference>
<dbReference type="PANTHER" id="PTHR20935:SF1">
    <property type="entry name" value="SLL1549 PROTEIN"/>
    <property type="match status" value="1"/>
</dbReference>
<proteinExistence type="predicted"/>
<dbReference type="GO" id="GO:0016787">
    <property type="term" value="F:hydrolase activity"/>
    <property type="evidence" value="ECO:0007669"/>
    <property type="project" value="UniProtKB-KW"/>
</dbReference>
<dbReference type="Gene3D" id="3.40.50.1240">
    <property type="entry name" value="Phosphoglycerate mutase-like"/>
    <property type="match status" value="1"/>
</dbReference>
<dbReference type="EMBL" id="CAEZXZ010000149">
    <property type="protein sequence ID" value="CAB4710348.1"/>
    <property type="molecule type" value="Genomic_DNA"/>
</dbReference>
<sequence length="169" mass="18270">MPSKQLVLIRHAKSAYPVGVDDHERPLNERGVRDATAVGEWLANSGLLDLNLSVVVSSARRAQETWALINRSIIEVVARTEPRLYEASPQTILAVIQETPIEVAALVIIAHNPGLEDAASTIASNRESSSYQMLAEKYPTSGVSVFEVADWAAIATDSAFLTSFSVPRG</sequence>
<dbReference type="PANTHER" id="PTHR20935">
    <property type="entry name" value="PHOSPHOGLYCERATE MUTASE-RELATED"/>
    <property type="match status" value="1"/>
</dbReference>
<gene>
    <name evidence="2" type="ORF">UFOPK2310_00758</name>
    <name evidence="3" type="ORF">UFOPK2625_00977</name>
</gene>
<dbReference type="InterPro" id="IPR029033">
    <property type="entry name" value="His_PPase_superfam"/>
</dbReference>
<evidence type="ECO:0000313" key="3">
    <source>
        <dbReference type="EMBL" id="CAB4710348.1"/>
    </source>
</evidence>